<comment type="subcellular location">
    <subcellularLocation>
        <location evidence="1">Cell membrane</location>
        <topology evidence="1">Multi-pass membrane protein</topology>
    </subcellularLocation>
</comment>
<organism evidence="8 9">
    <name type="scientific">Candidatus Woesebacteria bacterium GW2011_GWA1_39_21b</name>
    <dbReference type="NCBI Taxonomy" id="1618551"/>
    <lineage>
        <taxon>Bacteria</taxon>
        <taxon>Candidatus Woeseibacteriota</taxon>
    </lineage>
</organism>
<comment type="caution">
    <text evidence="8">The sequence shown here is derived from an EMBL/GenBank/DDBJ whole genome shotgun (WGS) entry which is preliminary data.</text>
</comment>
<feature type="transmembrane region" description="Helical" evidence="6">
    <location>
        <begin position="69"/>
        <end position="91"/>
    </location>
</feature>
<protein>
    <recommendedName>
        <fullName evidence="7">RDD domain-containing protein</fullName>
    </recommendedName>
</protein>
<evidence type="ECO:0000256" key="1">
    <source>
        <dbReference type="ARBA" id="ARBA00004651"/>
    </source>
</evidence>
<dbReference type="InterPro" id="IPR010432">
    <property type="entry name" value="RDD"/>
</dbReference>
<accession>A0A0G0NMP0</accession>
<keyword evidence="4 6" id="KW-1133">Transmembrane helix</keyword>
<keyword evidence="2" id="KW-1003">Cell membrane</keyword>
<feature type="domain" description="RDD" evidence="7">
    <location>
        <begin position="36"/>
        <end position="152"/>
    </location>
</feature>
<evidence type="ECO:0000313" key="9">
    <source>
        <dbReference type="Proteomes" id="UP000034690"/>
    </source>
</evidence>
<evidence type="ECO:0000256" key="4">
    <source>
        <dbReference type="ARBA" id="ARBA00022989"/>
    </source>
</evidence>
<dbReference type="GO" id="GO:0005886">
    <property type="term" value="C:plasma membrane"/>
    <property type="evidence" value="ECO:0007669"/>
    <property type="project" value="UniProtKB-SubCell"/>
</dbReference>
<dbReference type="AlphaFoldDB" id="A0A0G0NMP0"/>
<dbReference type="Proteomes" id="UP000034690">
    <property type="component" value="Unassembled WGS sequence"/>
</dbReference>
<evidence type="ECO:0000256" key="3">
    <source>
        <dbReference type="ARBA" id="ARBA00022692"/>
    </source>
</evidence>
<dbReference type="PANTHER" id="PTHR36115">
    <property type="entry name" value="PROLINE-RICH ANTIGEN HOMOLOG-RELATED"/>
    <property type="match status" value="1"/>
</dbReference>
<feature type="transmembrane region" description="Helical" evidence="6">
    <location>
        <begin position="43"/>
        <end position="63"/>
    </location>
</feature>
<evidence type="ECO:0000256" key="5">
    <source>
        <dbReference type="ARBA" id="ARBA00023136"/>
    </source>
</evidence>
<dbReference type="PANTHER" id="PTHR36115:SF4">
    <property type="entry name" value="MEMBRANE PROTEIN"/>
    <property type="match status" value="1"/>
</dbReference>
<evidence type="ECO:0000256" key="2">
    <source>
        <dbReference type="ARBA" id="ARBA00022475"/>
    </source>
</evidence>
<dbReference type="PATRIC" id="fig|1618551.3.peg.243"/>
<dbReference type="EMBL" id="LBWQ01000005">
    <property type="protein sequence ID" value="KKR14081.1"/>
    <property type="molecule type" value="Genomic_DNA"/>
</dbReference>
<name>A0A0G0NMP0_9BACT</name>
<dbReference type="Pfam" id="PF06271">
    <property type="entry name" value="RDD"/>
    <property type="match status" value="1"/>
</dbReference>
<evidence type="ECO:0000313" key="8">
    <source>
        <dbReference type="EMBL" id="KKR14081.1"/>
    </source>
</evidence>
<reference evidence="8 9" key="1">
    <citation type="journal article" date="2015" name="Nature">
        <title>rRNA introns, odd ribosomes, and small enigmatic genomes across a large radiation of phyla.</title>
        <authorList>
            <person name="Brown C.T."/>
            <person name="Hug L.A."/>
            <person name="Thomas B.C."/>
            <person name="Sharon I."/>
            <person name="Castelle C.J."/>
            <person name="Singh A."/>
            <person name="Wilkins M.J."/>
            <person name="Williams K.H."/>
            <person name="Banfield J.F."/>
        </authorList>
    </citation>
    <scope>NUCLEOTIDE SEQUENCE [LARGE SCALE GENOMIC DNA]</scope>
</reference>
<dbReference type="InterPro" id="IPR051791">
    <property type="entry name" value="Pra-immunoreactive"/>
</dbReference>
<feature type="transmembrane region" description="Helical" evidence="6">
    <location>
        <begin position="120"/>
        <end position="139"/>
    </location>
</feature>
<evidence type="ECO:0000259" key="7">
    <source>
        <dbReference type="Pfam" id="PF06271"/>
    </source>
</evidence>
<sequence length="229" mass="25716">MHENPVNPDVQSPQAPVQPITTLAVPAAASEASTKAGFILRGGAYFIDTLIFGIFAIIFTVLFPDSEELFQGLFGLLTLVYFWLATGIYGTTLGKKFYHLRVIRTDDAKVGLGKAFLREFVGRILSSLIFSLGYFWVIWDKEKQGWHDKIAKTYVVQDAPVGKGKMFLAYVVTFTLPIIAILGIFSVIVLAAINPTRQLEKARKAQEELERQQQEFQQNLPPQNQLQYN</sequence>
<gene>
    <name evidence="8" type="ORF">UT40_C0005G0010</name>
</gene>
<feature type="transmembrane region" description="Helical" evidence="6">
    <location>
        <begin position="167"/>
        <end position="193"/>
    </location>
</feature>
<keyword evidence="5 6" id="KW-0472">Membrane</keyword>
<keyword evidence="3 6" id="KW-0812">Transmembrane</keyword>
<evidence type="ECO:0000256" key="6">
    <source>
        <dbReference type="SAM" id="Phobius"/>
    </source>
</evidence>
<proteinExistence type="predicted"/>